<sequence length="216" mass="21059">MNFKACLLLVAAVAGSVQSGAVSYISGGLGLDGIGLGGGLGGVGLCGIGLGGGLGGVSLGSVGLSSVGLEGVALGGVGLGEVGLGGVGLGGVGLGGVGLGGVGLGGIGLGNIGVTKAIDYYTPPKYEYKYGVTDPKTGDQKEQSEVRLGHVVKGQYSLAEPDGTIRVVKYTADKINGFNAKVSRIGKAIHPIIGYGSGLGLGLKLYKLLESSETPR</sequence>
<keyword evidence="1 2" id="KW-0193">Cuticle</keyword>
<dbReference type="PROSITE" id="PS00233">
    <property type="entry name" value="CHIT_BIND_RR_1"/>
    <property type="match status" value="1"/>
</dbReference>
<evidence type="ECO:0000313" key="4">
    <source>
        <dbReference type="EMBL" id="ENN82964.1"/>
    </source>
</evidence>
<dbReference type="EMBL" id="KB737679">
    <property type="protein sequence ID" value="ENN82964.1"/>
    <property type="molecule type" value="Genomic_DNA"/>
</dbReference>
<dbReference type="PRINTS" id="PR00947">
    <property type="entry name" value="CUTICLE"/>
</dbReference>
<dbReference type="AlphaFoldDB" id="N6TR60"/>
<evidence type="ECO:0000256" key="3">
    <source>
        <dbReference type="SAM" id="SignalP"/>
    </source>
</evidence>
<dbReference type="GO" id="GO:0005615">
    <property type="term" value="C:extracellular space"/>
    <property type="evidence" value="ECO:0007669"/>
    <property type="project" value="TreeGrafter"/>
</dbReference>
<keyword evidence="3" id="KW-0732">Signal</keyword>
<dbReference type="OMA" id="MEHENNI"/>
<dbReference type="EnsemblMetazoa" id="XM_019906045.1">
    <property type="protein sequence ID" value="XP_019761604.1"/>
    <property type="gene ID" value="LOC109538684"/>
</dbReference>
<evidence type="ECO:0000256" key="1">
    <source>
        <dbReference type="ARBA" id="ARBA00022460"/>
    </source>
</evidence>
<dbReference type="GO" id="GO:0031012">
    <property type="term" value="C:extracellular matrix"/>
    <property type="evidence" value="ECO:0007669"/>
    <property type="project" value="TreeGrafter"/>
</dbReference>
<dbReference type="PANTHER" id="PTHR12236:SF75">
    <property type="entry name" value="CUTICULAR PROTEIN 62BB, ISOFORM A"/>
    <property type="match status" value="1"/>
</dbReference>
<organism evidence="4">
    <name type="scientific">Dendroctonus ponderosae</name>
    <name type="common">Mountain pine beetle</name>
    <dbReference type="NCBI Taxonomy" id="77166"/>
    <lineage>
        <taxon>Eukaryota</taxon>
        <taxon>Metazoa</taxon>
        <taxon>Ecdysozoa</taxon>
        <taxon>Arthropoda</taxon>
        <taxon>Hexapoda</taxon>
        <taxon>Insecta</taxon>
        <taxon>Pterygota</taxon>
        <taxon>Neoptera</taxon>
        <taxon>Endopterygota</taxon>
        <taxon>Coleoptera</taxon>
        <taxon>Polyphaga</taxon>
        <taxon>Cucujiformia</taxon>
        <taxon>Curculionidae</taxon>
        <taxon>Scolytinae</taxon>
        <taxon>Dendroctonus</taxon>
    </lineage>
</organism>
<protein>
    <submittedName>
        <fullName evidence="4 5">Uncharacterized protein</fullName>
    </submittedName>
</protein>
<gene>
    <name evidence="5" type="primary">109538684</name>
    <name evidence="4" type="ORF">YQE_00670</name>
</gene>
<dbReference type="Proteomes" id="UP000019118">
    <property type="component" value="Unassembled WGS sequence"/>
</dbReference>
<reference evidence="4 6" key="1">
    <citation type="journal article" date="2013" name="Genome Biol.">
        <title>Draft genome of the mountain pine beetle, Dendroctonus ponderosae Hopkins, a major forest pest.</title>
        <authorList>
            <person name="Keeling C.I."/>
            <person name="Yuen M.M."/>
            <person name="Liao N.Y."/>
            <person name="Docking T.R."/>
            <person name="Chan S.K."/>
            <person name="Taylor G.A."/>
            <person name="Palmquist D.L."/>
            <person name="Jackman S.D."/>
            <person name="Nguyen A."/>
            <person name="Li M."/>
            <person name="Henderson H."/>
            <person name="Janes J.K."/>
            <person name="Zhao Y."/>
            <person name="Pandoh P."/>
            <person name="Moore R."/>
            <person name="Sperling F.A."/>
            <person name="Huber D.P."/>
            <person name="Birol I."/>
            <person name="Jones S.J."/>
            <person name="Bohlmann J."/>
        </authorList>
    </citation>
    <scope>NUCLEOTIDE SEQUENCE</scope>
</reference>
<feature type="signal peptide" evidence="3">
    <location>
        <begin position="1"/>
        <end position="19"/>
    </location>
</feature>
<reference evidence="5" key="2">
    <citation type="submission" date="2024-08" db="UniProtKB">
        <authorList>
            <consortium name="EnsemblMetazoa"/>
        </authorList>
    </citation>
    <scope>IDENTIFICATION</scope>
</reference>
<dbReference type="PANTHER" id="PTHR12236">
    <property type="entry name" value="STRUCTURAL CONTITUENT OF CUTICLE"/>
    <property type="match status" value="1"/>
</dbReference>
<evidence type="ECO:0000256" key="2">
    <source>
        <dbReference type="PROSITE-ProRule" id="PRU00497"/>
    </source>
</evidence>
<dbReference type="InterPro" id="IPR031311">
    <property type="entry name" value="CHIT_BIND_RR_consensus"/>
</dbReference>
<name>N6TR60_DENPD</name>
<dbReference type="GO" id="GO:0042302">
    <property type="term" value="F:structural constituent of cuticle"/>
    <property type="evidence" value="ECO:0007669"/>
    <property type="project" value="UniProtKB-UniRule"/>
</dbReference>
<evidence type="ECO:0000313" key="5">
    <source>
        <dbReference type="EnsemblMetazoa" id="XP_019761604.1"/>
    </source>
</evidence>
<accession>N6TR60</accession>
<dbReference type="Pfam" id="PF00379">
    <property type="entry name" value="Chitin_bind_4"/>
    <property type="match status" value="1"/>
</dbReference>
<proteinExistence type="predicted"/>
<feature type="non-terminal residue" evidence="4">
    <location>
        <position position="1"/>
    </location>
</feature>
<keyword evidence="6" id="KW-1185">Reference proteome</keyword>
<dbReference type="HOGENOM" id="CLU_1278803_0_0_1"/>
<dbReference type="PROSITE" id="PS51155">
    <property type="entry name" value="CHIT_BIND_RR_2"/>
    <property type="match status" value="1"/>
</dbReference>
<feature type="chain" id="PRO_5010971826" evidence="3">
    <location>
        <begin position="20"/>
        <end position="216"/>
    </location>
</feature>
<dbReference type="InterPro" id="IPR000618">
    <property type="entry name" value="Insect_cuticle"/>
</dbReference>
<dbReference type="InterPro" id="IPR051217">
    <property type="entry name" value="Insect_Cuticle_Struc_Prot"/>
</dbReference>
<dbReference type="OrthoDB" id="6382835at2759"/>
<evidence type="ECO:0000313" key="6">
    <source>
        <dbReference type="Proteomes" id="UP000019118"/>
    </source>
</evidence>
<dbReference type="KEGG" id="dpa:109538684"/>